<name>A0ACC0DHT1_9PEZI</name>
<gene>
    <name evidence="1" type="ORF">F4821DRAFT_279496</name>
</gene>
<reference evidence="1 2" key="1">
    <citation type="journal article" date="2022" name="New Phytol.">
        <title>Ecological generalism drives hyperdiversity of secondary metabolite gene clusters in xylarialean endophytes.</title>
        <authorList>
            <person name="Franco M.E.E."/>
            <person name="Wisecaver J.H."/>
            <person name="Arnold A.E."/>
            <person name="Ju Y.M."/>
            <person name="Slot J.C."/>
            <person name="Ahrendt S."/>
            <person name="Moore L.P."/>
            <person name="Eastman K.E."/>
            <person name="Scott K."/>
            <person name="Konkel Z."/>
            <person name="Mondo S.J."/>
            <person name="Kuo A."/>
            <person name="Hayes R.D."/>
            <person name="Haridas S."/>
            <person name="Andreopoulos B."/>
            <person name="Riley R."/>
            <person name="LaButti K."/>
            <person name="Pangilinan J."/>
            <person name="Lipzen A."/>
            <person name="Amirebrahimi M."/>
            <person name="Yan J."/>
            <person name="Adam C."/>
            <person name="Keymanesh K."/>
            <person name="Ng V."/>
            <person name="Louie K."/>
            <person name="Northen T."/>
            <person name="Drula E."/>
            <person name="Henrissat B."/>
            <person name="Hsieh H.M."/>
            <person name="Youens-Clark K."/>
            <person name="Lutzoni F."/>
            <person name="Miadlikowska J."/>
            <person name="Eastwood D.C."/>
            <person name="Hamelin R.C."/>
            <person name="Grigoriev I.V."/>
            <person name="U'Ren J.M."/>
        </authorList>
    </citation>
    <scope>NUCLEOTIDE SEQUENCE [LARGE SCALE GENOMIC DNA]</scope>
    <source>
        <strain evidence="1 2">ER1909</strain>
    </source>
</reference>
<accession>A0ACC0DHT1</accession>
<proteinExistence type="predicted"/>
<keyword evidence="2" id="KW-1185">Reference proteome</keyword>
<comment type="caution">
    <text evidence="1">The sequence shown here is derived from an EMBL/GenBank/DDBJ whole genome shotgun (WGS) entry which is preliminary data.</text>
</comment>
<dbReference type="EMBL" id="MU394284">
    <property type="protein sequence ID" value="KAI6092088.1"/>
    <property type="molecule type" value="Genomic_DNA"/>
</dbReference>
<organism evidence="1 2">
    <name type="scientific">Hypoxylon rubiginosum</name>
    <dbReference type="NCBI Taxonomy" id="110542"/>
    <lineage>
        <taxon>Eukaryota</taxon>
        <taxon>Fungi</taxon>
        <taxon>Dikarya</taxon>
        <taxon>Ascomycota</taxon>
        <taxon>Pezizomycotina</taxon>
        <taxon>Sordariomycetes</taxon>
        <taxon>Xylariomycetidae</taxon>
        <taxon>Xylariales</taxon>
        <taxon>Hypoxylaceae</taxon>
        <taxon>Hypoxylon</taxon>
    </lineage>
</organism>
<dbReference type="Proteomes" id="UP001497680">
    <property type="component" value="Unassembled WGS sequence"/>
</dbReference>
<evidence type="ECO:0000313" key="2">
    <source>
        <dbReference type="Proteomes" id="UP001497680"/>
    </source>
</evidence>
<evidence type="ECO:0000313" key="1">
    <source>
        <dbReference type="EMBL" id="KAI6092088.1"/>
    </source>
</evidence>
<protein>
    <submittedName>
        <fullName evidence="1">Uncharacterized protein</fullName>
    </submittedName>
</protein>
<sequence>MSSSARPSGVLKLPLHIVSQILGQLDTIPQLRPVIRSHSIFRDAFRDNLHSVCRSIIARQIPADVLPLVLDVLVSSYKSTDDRAARDLLVCLAIFTPNWTYHQSAIDLMSPALFEFKDYGFLSRHYMIADEVAKEVVPSKLAPLTASFLCWDKTKLKQWSLFELAKDYLNHAIPGNLLDFYDDYDRSHGEDKDDPGDITLEQFAWLSLCAYVTSTNEAEEGCQHGYTKQKKGDGEPGRKIQIADQITHL</sequence>